<dbReference type="Gene3D" id="3.40.50.1240">
    <property type="entry name" value="Phosphoglycerate mutase-like"/>
    <property type="match status" value="1"/>
</dbReference>
<dbReference type="EMBL" id="CP060718">
    <property type="protein sequence ID" value="QNN67185.1"/>
    <property type="molecule type" value="Genomic_DNA"/>
</dbReference>
<name>A0A7G9SH60_9SPHN</name>
<protein>
    <submittedName>
        <fullName evidence="2">Histidine phosphatase family protein</fullName>
    </submittedName>
</protein>
<dbReference type="SUPFAM" id="SSF53254">
    <property type="entry name" value="Phosphoglycerate mutase-like"/>
    <property type="match status" value="1"/>
</dbReference>
<reference evidence="2 3" key="1">
    <citation type="submission" date="2020-08" db="EMBL/GenBank/DDBJ databases">
        <title>Genome sequence of Sphingomonas lutea KCTC 23642T.</title>
        <authorList>
            <person name="Hyun D.-W."/>
            <person name="Bae J.-W."/>
        </authorList>
    </citation>
    <scope>NUCLEOTIDE SEQUENCE [LARGE SCALE GENOMIC DNA]</scope>
    <source>
        <strain evidence="2 3">KCTC 23642</strain>
    </source>
</reference>
<dbReference type="Pfam" id="PF00300">
    <property type="entry name" value="His_Phos_1"/>
    <property type="match status" value="1"/>
</dbReference>
<keyword evidence="1" id="KW-0732">Signal</keyword>
<dbReference type="AlphaFoldDB" id="A0A7G9SH60"/>
<organism evidence="2 3">
    <name type="scientific">Sphingomonas lutea</name>
    <dbReference type="NCBI Taxonomy" id="1045317"/>
    <lineage>
        <taxon>Bacteria</taxon>
        <taxon>Pseudomonadati</taxon>
        <taxon>Pseudomonadota</taxon>
        <taxon>Alphaproteobacteria</taxon>
        <taxon>Sphingomonadales</taxon>
        <taxon>Sphingomonadaceae</taxon>
        <taxon>Sphingomonas</taxon>
    </lineage>
</organism>
<gene>
    <name evidence="2" type="ORF">H9L13_11265</name>
</gene>
<dbReference type="RefSeq" id="WP_187537777.1">
    <property type="nucleotide sequence ID" value="NZ_BAABJT010000001.1"/>
</dbReference>
<dbReference type="InterPro" id="IPR013078">
    <property type="entry name" value="His_Pase_superF_clade-1"/>
</dbReference>
<proteinExistence type="predicted"/>
<feature type="chain" id="PRO_5028851029" evidence="1">
    <location>
        <begin position="23"/>
        <end position="168"/>
    </location>
</feature>
<keyword evidence="3" id="KW-1185">Reference proteome</keyword>
<dbReference type="Proteomes" id="UP000515971">
    <property type="component" value="Chromosome"/>
</dbReference>
<dbReference type="CDD" id="cd07067">
    <property type="entry name" value="HP_PGM_like"/>
    <property type="match status" value="1"/>
</dbReference>
<sequence>MGRTIAALLLLLMSALGVPAMAADVVYVMRHLQKATGDDPVLTPEGVANANGLAAQLANSRIRAVFATATRRAAQTGEPLARAQGLTVTTYDPRNVPALVAAVNAISGNVLVVGHSNTVPDLVAAFGGTKPAPLTEADYGTIYVVKAGSTDVVTMPVSPAPSGPERGR</sequence>
<accession>A0A7G9SH60</accession>
<evidence type="ECO:0000313" key="3">
    <source>
        <dbReference type="Proteomes" id="UP000515971"/>
    </source>
</evidence>
<evidence type="ECO:0000256" key="1">
    <source>
        <dbReference type="SAM" id="SignalP"/>
    </source>
</evidence>
<dbReference type="InterPro" id="IPR029033">
    <property type="entry name" value="His_PPase_superfam"/>
</dbReference>
<dbReference type="KEGG" id="slut:H9L13_11265"/>
<feature type="signal peptide" evidence="1">
    <location>
        <begin position="1"/>
        <end position="22"/>
    </location>
</feature>
<evidence type="ECO:0000313" key="2">
    <source>
        <dbReference type="EMBL" id="QNN67185.1"/>
    </source>
</evidence>